<dbReference type="CDD" id="cd08343">
    <property type="entry name" value="ED_TypeI_classII_C"/>
    <property type="match status" value="1"/>
</dbReference>
<keyword evidence="7 8" id="KW-0408">Iron</keyword>
<dbReference type="InterPro" id="IPR037523">
    <property type="entry name" value="VOC_core"/>
</dbReference>
<dbReference type="Gene3D" id="3.10.180.10">
    <property type="entry name" value="2,3-Dihydroxybiphenyl 1,2-Dioxygenase, domain 1"/>
    <property type="match status" value="2"/>
</dbReference>
<dbReference type="PROSITE" id="PS00082">
    <property type="entry name" value="EXTRADIOL_DIOXYGENAS"/>
    <property type="match status" value="1"/>
</dbReference>
<feature type="domain" description="VOC" evidence="9">
    <location>
        <begin position="16"/>
        <end position="127"/>
    </location>
</feature>
<dbReference type="AlphaFoldDB" id="A0A9W6CZY3"/>
<evidence type="ECO:0000313" key="11">
    <source>
        <dbReference type="Proteomes" id="UP001144396"/>
    </source>
</evidence>
<gene>
    <name evidence="10" type="ORF">ARHIZOSPH14_11900</name>
</gene>
<comment type="similarity">
    <text evidence="2 8">Belongs to the extradiol ring-cleavage dioxygenase family.</text>
</comment>
<dbReference type="InterPro" id="IPR029068">
    <property type="entry name" value="Glyas_Bleomycin-R_OHBP_Dase"/>
</dbReference>
<evidence type="ECO:0000256" key="7">
    <source>
        <dbReference type="ARBA" id="ARBA00023004"/>
    </source>
</evidence>
<evidence type="ECO:0000256" key="6">
    <source>
        <dbReference type="ARBA" id="ARBA00023002"/>
    </source>
</evidence>
<dbReference type="GO" id="GO:0008198">
    <property type="term" value="F:ferrous iron binding"/>
    <property type="evidence" value="ECO:0007669"/>
    <property type="project" value="InterPro"/>
</dbReference>
<proteinExistence type="inferred from homology"/>
<evidence type="ECO:0000259" key="9">
    <source>
        <dbReference type="PROSITE" id="PS51819"/>
    </source>
</evidence>
<dbReference type="Proteomes" id="UP001144396">
    <property type="component" value="Unassembled WGS sequence"/>
</dbReference>
<comment type="cofactor">
    <cofactor evidence="1 8">
        <name>Fe(2+)</name>
        <dbReference type="ChEBI" id="CHEBI:29033"/>
    </cofactor>
</comment>
<comment type="caution">
    <text evidence="10">The sequence shown here is derived from an EMBL/GenBank/DDBJ whole genome shotgun (WGS) entry which is preliminary data.</text>
</comment>
<evidence type="ECO:0000256" key="4">
    <source>
        <dbReference type="ARBA" id="ARBA00022797"/>
    </source>
</evidence>
<evidence type="ECO:0000256" key="2">
    <source>
        <dbReference type="ARBA" id="ARBA00008784"/>
    </source>
</evidence>
<sequence length="299" mass="33256">MNDHGRSDNATGAVSEIGYVSMRTRDLSASLSNAVEVFGLVETESDGAKAFVTAQDKHHELVYTKADEDALDHIGLVVPNGAELEAIRAKVDEARFAVVSEQPIEDHIEQGFAFVGPEGYTWQIYTEKLDYSMRKRGSLTADRLGHVNIKSGNAPAMRDFLSEIFDFRVSDAIGIDNFFMRCNNDHHGIAIFSSSDLGLHHHAWQAGNIMDLARLGDRLARRGARLAWGPVRHGAGDNIAVYYVEPSGAVIEYYCDMETIRDPDRPARTFDPEDLYWINQWDGQVPAGILDYGVIPIDR</sequence>
<dbReference type="EMBL" id="BSDP01000001">
    <property type="protein sequence ID" value="GLI26948.1"/>
    <property type="molecule type" value="Genomic_DNA"/>
</dbReference>
<accession>A0A9W6CZY3</accession>
<evidence type="ECO:0000256" key="5">
    <source>
        <dbReference type="ARBA" id="ARBA00022964"/>
    </source>
</evidence>
<dbReference type="PROSITE" id="PS51819">
    <property type="entry name" value="VOC"/>
    <property type="match status" value="2"/>
</dbReference>
<protein>
    <recommendedName>
        <fullName evidence="9">VOC domain-containing protein</fullName>
    </recommendedName>
</protein>
<keyword evidence="11" id="KW-1185">Reference proteome</keyword>
<evidence type="ECO:0000313" key="10">
    <source>
        <dbReference type="EMBL" id="GLI26948.1"/>
    </source>
</evidence>
<dbReference type="Pfam" id="PF00903">
    <property type="entry name" value="Glyoxalase"/>
    <property type="match status" value="1"/>
</dbReference>
<name>A0A9W6CZY3_9MICO</name>
<keyword evidence="5 8" id="KW-0223">Dioxygenase</keyword>
<dbReference type="InterPro" id="IPR004360">
    <property type="entry name" value="Glyas_Fos-R_dOase_dom"/>
</dbReference>
<keyword evidence="4 8" id="KW-0058">Aromatic hydrocarbons catabolism</keyword>
<reference evidence="10" key="1">
    <citation type="submission" date="2022-12" db="EMBL/GenBank/DDBJ databases">
        <title>Reference genome sequencing for broad-spectrum identification of bacterial and archaeal isolates by mass spectrometry.</title>
        <authorList>
            <person name="Sekiguchi Y."/>
            <person name="Tourlousse D.M."/>
        </authorList>
    </citation>
    <scope>NUCLEOTIDE SEQUENCE</scope>
    <source>
        <strain evidence="10">14</strain>
    </source>
</reference>
<dbReference type="GO" id="GO:0051213">
    <property type="term" value="F:dioxygenase activity"/>
    <property type="evidence" value="ECO:0007669"/>
    <property type="project" value="UniProtKB-KW"/>
</dbReference>
<evidence type="ECO:0000256" key="1">
    <source>
        <dbReference type="ARBA" id="ARBA00001954"/>
    </source>
</evidence>
<keyword evidence="3" id="KW-0479">Metal-binding</keyword>
<keyword evidence="6 8" id="KW-0560">Oxidoreductase</keyword>
<organism evidence="10 11">
    <name type="scientific">Agromyces rhizosphaerae</name>
    <dbReference type="NCBI Taxonomy" id="88374"/>
    <lineage>
        <taxon>Bacteria</taxon>
        <taxon>Bacillati</taxon>
        <taxon>Actinomycetota</taxon>
        <taxon>Actinomycetes</taxon>
        <taxon>Micrococcales</taxon>
        <taxon>Microbacteriaceae</taxon>
        <taxon>Agromyces</taxon>
    </lineage>
</organism>
<feature type="domain" description="VOC" evidence="9">
    <location>
        <begin position="143"/>
        <end position="256"/>
    </location>
</feature>
<evidence type="ECO:0000256" key="8">
    <source>
        <dbReference type="RuleBase" id="RU000683"/>
    </source>
</evidence>
<dbReference type="InterPro" id="IPR000486">
    <property type="entry name" value="Xdiol_ring_cleave_dOase_1/2"/>
</dbReference>
<dbReference type="SUPFAM" id="SSF54593">
    <property type="entry name" value="Glyoxalase/Bleomycin resistance protein/Dihydroxybiphenyl dioxygenase"/>
    <property type="match status" value="1"/>
</dbReference>
<dbReference type="RefSeq" id="WP_281883058.1">
    <property type="nucleotide sequence ID" value="NZ_BSDP01000001.1"/>
</dbReference>
<evidence type="ECO:0000256" key="3">
    <source>
        <dbReference type="ARBA" id="ARBA00022723"/>
    </source>
</evidence>